<comment type="caution">
    <text evidence="4">The sequence shown here is derived from an EMBL/GenBank/DDBJ whole genome shotgun (WGS) entry which is preliminary data.</text>
</comment>
<dbReference type="AlphaFoldDB" id="A0A9P1DP53"/>
<dbReference type="InterPro" id="IPR008978">
    <property type="entry name" value="HSP20-like_chaperone"/>
</dbReference>
<evidence type="ECO:0000313" key="6">
    <source>
        <dbReference type="EMBL" id="CAL4800333.1"/>
    </source>
</evidence>
<dbReference type="CDD" id="cd06463">
    <property type="entry name" value="p23_like"/>
    <property type="match status" value="1"/>
</dbReference>
<reference evidence="4" key="1">
    <citation type="submission" date="2022-10" db="EMBL/GenBank/DDBJ databases">
        <authorList>
            <person name="Chen Y."/>
            <person name="Dougan E. K."/>
            <person name="Chan C."/>
            <person name="Rhodes N."/>
            <person name="Thang M."/>
        </authorList>
    </citation>
    <scope>NUCLEOTIDE SEQUENCE</scope>
</reference>
<reference evidence="5" key="2">
    <citation type="submission" date="2024-04" db="EMBL/GenBank/DDBJ databases">
        <authorList>
            <person name="Chen Y."/>
            <person name="Shah S."/>
            <person name="Dougan E. K."/>
            <person name="Thang M."/>
            <person name="Chan C."/>
        </authorList>
    </citation>
    <scope>NUCLEOTIDE SEQUENCE [LARGE SCALE GENOMIC DNA]</scope>
</reference>
<evidence type="ECO:0000259" key="3">
    <source>
        <dbReference type="Pfam" id="PF07859"/>
    </source>
</evidence>
<sequence length="543" mass="59138">MALPYSFVAAVALFRRTLRAVPRSMLNPSAVTYFQPLTNSVGFPSLVLPEGVAVEQDTVAGVPGEWLLPENGDQDSLLLWAHGGGFMFCSPGTHRQFLAKVADRSKCSVFCPDYRKPPSNPFPEPGMDVWNSFKALHNKHRDVFLGGDSAGGNLALEVARKACEEGSNLKASGVVLLSPWVDLSDTSSESWVQFEDIDFIPAEQAGVVAEIYAGTASLEDPAVSPARRTEWPKHFPPVLLEYAGAEVFRSQIERLEKALEKSGVEVLAHCEDGQVHVYPILDFLAPEASGAGYGPSAISDIASVASVQAARHQTLGDKTACVRGVTPCTLTREQLLQGIAKEAKEQKACKGPMEPAEYRRRQELAARPELAETPASALLAEPEKRSTYHQPPAVKARSEEDKAPGDEMQRLEMLKGMARSQMPAVDSEALPSKTIEHYTFADGEDSVSFSISLDKDLFDGAASFLKESNQVKVSCRATSLDIRIQDVPVSLVAPETLVEWKLTLSPLYSRVEPLLTTYKVRGGKVSVRLVKSKVGPWKNGVKY</sequence>
<evidence type="ECO:0000313" key="7">
    <source>
        <dbReference type="Proteomes" id="UP001152797"/>
    </source>
</evidence>
<gene>
    <name evidence="4" type="ORF">C1SCF055_LOCUS38029</name>
</gene>
<feature type="domain" description="Alpha/beta hydrolase fold-3" evidence="3">
    <location>
        <begin position="78"/>
        <end position="278"/>
    </location>
</feature>
<dbReference type="Proteomes" id="UP001152797">
    <property type="component" value="Unassembled WGS sequence"/>
</dbReference>
<dbReference type="InterPro" id="IPR029058">
    <property type="entry name" value="AB_hydrolase_fold"/>
</dbReference>
<evidence type="ECO:0000256" key="2">
    <source>
        <dbReference type="SAM" id="MobiDB-lite"/>
    </source>
</evidence>
<feature type="region of interest" description="Disordered" evidence="2">
    <location>
        <begin position="366"/>
        <end position="406"/>
    </location>
</feature>
<evidence type="ECO:0000256" key="1">
    <source>
        <dbReference type="ARBA" id="ARBA00022801"/>
    </source>
</evidence>
<dbReference type="Pfam" id="PF07859">
    <property type="entry name" value="Abhydrolase_3"/>
    <property type="match status" value="1"/>
</dbReference>
<keyword evidence="7" id="KW-1185">Reference proteome</keyword>
<dbReference type="PANTHER" id="PTHR48081">
    <property type="entry name" value="AB HYDROLASE SUPERFAMILY PROTEIN C4A8.06C"/>
    <property type="match status" value="1"/>
</dbReference>
<dbReference type="PANTHER" id="PTHR48081:SF8">
    <property type="entry name" value="ALPHA_BETA HYDROLASE FOLD-3 DOMAIN-CONTAINING PROTEIN-RELATED"/>
    <property type="match status" value="1"/>
</dbReference>
<dbReference type="InterPro" id="IPR013094">
    <property type="entry name" value="AB_hydrolase_3"/>
</dbReference>
<dbReference type="GO" id="GO:0016787">
    <property type="term" value="F:hydrolase activity"/>
    <property type="evidence" value="ECO:0007669"/>
    <property type="project" value="UniProtKB-KW"/>
</dbReference>
<evidence type="ECO:0000313" key="5">
    <source>
        <dbReference type="EMBL" id="CAL1166396.1"/>
    </source>
</evidence>
<dbReference type="OrthoDB" id="409103at2759"/>
<dbReference type="InterPro" id="IPR050300">
    <property type="entry name" value="GDXG_lipolytic_enzyme"/>
</dbReference>
<keyword evidence="1 6" id="KW-0378">Hydrolase</keyword>
<dbReference type="SUPFAM" id="SSF53474">
    <property type="entry name" value="alpha/beta-Hydrolases"/>
    <property type="match status" value="1"/>
</dbReference>
<proteinExistence type="predicted"/>
<protein>
    <submittedName>
        <fullName evidence="6">Alpha/beta hydrolase fold-3 domain-containing protein</fullName>
    </submittedName>
</protein>
<evidence type="ECO:0000313" key="4">
    <source>
        <dbReference type="EMBL" id="CAI4013021.1"/>
    </source>
</evidence>
<name>A0A9P1DP53_9DINO</name>
<dbReference type="EMBL" id="CAMXCT030005680">
    <property type="protein sequence ID" value="CAL4800333.1"/>
    <property type="molecule type" value="Genomic_DNA"/>
</dbReference>
<dbReference type="EMBL" id="CAMXCT010005680">
    <property type="protein sequence ID" value="CAI4013021.1"/>
    <property type="molecule type" value="Genomic_DNA"/>
</dbReference>
<feature type="compositionally biased region" description="Basic and acidic residues" evidence="2">
    <location>
        <begin position="396"/>
        <end position="406"/>
    </location>
</feature>
<accession>A0A9P1DP53</accession>
<dbReference type="Gene3D" id="3.40.50.1820">
    <property type="entry name" value="alpha/beta hydrolase"/>
    <property type="match status" value="1"/>
</dbReference>
<dbReference type="Gene3D" id="2.60.40.790">
    <property type="match status" value="1"/>
</dbReference>
<dbReference type="EMBL" id="CAMXCT020005680">
    <property type="protein sequence ID" value="CAL1166396.1"/>
    <property type="molecule type" value="Genomic_DNA"/>
</dbReference>
<organism evidence="4">
    <name type="scientific">Cladocopium goreaui</name>
    <dbReference type="NCBI Taxonomy" id="2562237"/>
    <lineage>
        <taxon>Eukaryota</taxon>
        <taxon>Sar</taxon>
        <taxon>Alveolata</taxon>
        <taxon>Dinophyceae</taxon>
        <taxon>Suessiales</taxon>
        <taxon>Symbiodiniaceae</taxon>
        <taxon>Cladocopium</taxon>
    </lineage>
</organism>